<feature type="transmembrane region" description="Helical" evidence="8">
    <location>
        <begin position="147"/>
        <end position="170"/>
    </location>
</feature>
<evidence type="ECO:0000256" key="3">
    <source>
        <dbReference type="ARBA" id="ARBA00022475"/>
    </source>
</evidence>
<feature type="transmembrane region" description="Helical" evidence="8">
    <location>
        <begin position="213"/>
        <end position="231"/>
    </location>
</feature>
<keyword evidence="10" id="KW-1185">Reference proteome</keyword>
<evidence type="ECO:0000256" key="1">
    <source>
        <dbReference type="ARBA" id="ARBA00004651"/>
    </source>
</evidence>
<dbReference type="Proteomes" id="UP001458880">
    <property type="component" value="Unassembled WGS sequence"/>
</dbReference>
<dbReference type="NCBIfam" id="TIGR01065">
    <property type="entry name" value="hlyIII"/>
    <property type="match status" value="1"/>
</dbReference>
<feature type="binding site" evidence="7">
    <location>
        <position position="164"/>
    </location>
    <ligand>
        <name>Zn(2+)</name>
        <dbReference type="ChEBI" id="CHEBI:29105"/>
    </ligand>
</feature>
<comment type="caution">
    <text evidence="9">The sequence shown here is derived from an EMBL/GenBank/DDBJ whole genome shotgun (WGS) entry which is preliminary data.</text>
</comment>
<accession>A0AAW1MFP7</accession>
<protein>
    <submittedName>
        <fullName evidence="9">Hemolysin-III related</fullName>
    </submittedName>
</protein>
<feature type="transmembrane region" description="Helical" evidence="8">
    <location>
        <begin position="182"/>
        <end position="201"/>
    </location>
</feature>
<dbReference type="AlphaFoldDB" id="A0AAW1MFP7"/>
<keyword evidence="7" id="KW-0479">Metal-binding</keyword>
<evidence type="ECO:0000256" key="7">
    <source>
        <dbReference type="PIRSR" id="PIRSR604254-1"/>
    </source>
</evidence>
<dbReference type="EMBL" id="JASPKY010000040">
    <property type="protein sequence ID" value="KAK9746340.1"/>
    <property type="molecule type" value="Genomic_DNA"/>
</dbReference>
<feature type="transmembrane region" description="Helical" evidence="8">
    <location>
        <begin position="238"/>
        <end position="255"/>
    </location>
</feature>
<keyword evidence="5 8" id="KW-1133">Transmembrane helix</keyword>
<keyword evidence="3" id="KW-1003">Cell membrane</keyword>
<dbReference type="GO" id="GO:0005886">
    <property type="term" value="C:plasma membrane"/>
    <property type="evidence" value="ECO:0007669"/>
    <property type="project" value="UniProtKB-SubCell"/>
</dbReference>
<dbReference type="GO" id="GO:0140911">
    <property type="term" value="F:pore-forming activity"/>
    <property type="evidence" value="ECO:0007669"/>
    <property type="project" value="InterPro"/>
</dbReference>
<reference evidence="9 10" key="1">
    <citation type="journal article" date="2024" name="BMC Genomics">
        <title>De novo assembly and annotation of Popillia japonica's genome with initial clues to its potential as an invasive pest.</title>
        <authorList>
            <person name="Cucini C."/>
            <person name="Boschi S."/>
            <person name="Funari R."/>
            <person name="Cardaioli E."/>
            <person name="Iannotti N."/>
            <person name="Marturano G."/>
            <person name="Paoli F."/>
            <person name="Bruttini M."/>
            <person name="Carapelli A."/>
            <person name="Frati F."/>
            <person name="Nardi F."/>
        </authorList>
    </citation>
    <scope>NUCLEOTIDE SEQUENCE [LARGE SCALE GENOMIC DNA]</scope>
    <source>
        <strain evidence="9">DMR45628</strain>
    </source>
</reference>
<dbReference type="Pfam" id="PF03006">
    <property type="entry name" value="HlyIII"/>
    <property type="match status" value="1"/>
</dbReference>
<evidence type="ECO:0000256" key="8">
    <source>
        <dbReference type="SAM" id="Phobius"/>
    </source>
</evidence>
<organism evidence="9 10">
    <name type="scientific">Popillia japonica</name>
    <name type="common">Japanese beetle</name>
    <dbReference type="NCBI Taxonomy" id="7064"/>
    <lineage>
        <taxon>Eukaryota</taxon>
        <taxon>Metazoa</taxon>
        <taxon>Ecdysozoa</taxon>
        <taxon>Arthropoda</taxon>
        <taxon>Hexapoda</taxon>
        <taxon>Insecta</taxon>
        <taxon>Pterygota</taxon>
        <taxon>Neoptera</taxon>
        <taxon>Endopterygota</taxon>
        <taxon>Coleoptera</taxon>
        <taxon>Polyphaga</taxon>
        <taxon>Scarabaeiformia</taxon>
        <taxon>Scarabaeidae</taxon>
        <taxon>Rutelinae</taxon>
        <taxon>Popillia</taxon>
    </lineage>
</organism>
<evidence type="ECO:0000256" key="6">
    <source>
        <dbReference type="ARBA" id="ARBA00023136"/>
    </source>
</evidence>
<evidence type="ECO:0000313" key="10">
    <source>
        <dbReference type="Proteomes" id="UP001458880"/>
    </source>
</evidence>
<dbReference type="PANTHER" id="PTHR20855">
    <property type="entry name" value="ADIPOR/PROGESTIN RECEPTOR-RELATED"/>
    <property type="match status" value="1"/>
</dbReference>
<comment type="similarity">
    <text evidence="2">Belongs to the ADIPOR family.</text>
</comment>
<feature type="binding site" evidence="7">
    <location>
        <position position="295"/>
    </location>
    <ligand>
        <name>Zn(2+)</name>
        <dbReference type="ChEBI" id="CHEBI:29105"/>
    </ligand>
</feature>
<keyword evidence="6 8" id="KW-0472">Membrane</keyword>
<keyword evidence="4 8" id="KW-0812">Transmembrane</keyword>
<dbReference type="GO" id="GO:0046872">
    <property type="term" value="F:metal ion binding"/>
    <property type="evidence" value="ECO:0007669"/>
    <property type="project" value="UniProtKB-KW"/>
</dbReference>
<name>A0AAW1MFP7_POPJA</name>
<evidence type="ECO:0000313" key="9">
    <source>
        <dbReference type="EMBL" id="KAK9746340.1"/>
    </source>
</evidence>
<comment type="subcellular location">
    <subcellularLocation>
        <location evidence="1">Cell membrane</location>
        <topology evidence="1">Multi-pass membrane protein</topology>
    </subcellularLocation>
</comment>
<dbReference type="InterPro" id="IPR005744">
    <property type="entry name" value="Hy-lIII"/>
</dbReference>
<dbReference type="InterPro" id="IPR004254">
    <property type="entry name" value="AdipoR/HlyIII-related"/>
</dbReference>
<feature type="transmembrane region" description="Helical" evidence="8">
    <location>
        <begin position="261"/>
        <end position="281"/>
    </location>
</feature>
<feature type="binding site" evidence="7">
    <location>
        <position position="291"/>
    </location>
    <ligand>
        <name>Zn(2+)</name>
        <dbReference type="ChEBI" id="CHEBI:29105"/>
    </ligand>
</feature>
<proteinExistence type="inferred from homology"/>
<evidence type="ECO:0000256" key="4">
    <source>
        <dbReference type="ARBA" id="ARBA00022692"/>
    </source>
</evidence>
<feature type="transmembrane region" description="Helical" evidence="8">
    <location>
        <begin position="293"/>
        <end position="317"/>
    </location>
</feature>
<evidence type="ECO:0000256" key="5">
    <source>
        <dbReference type="ARBA" id="ARBA00022989"/>
    </source>
</evidence>
<evidence type="ECO:0000256" key="2">
    <source>
        <dbReference type="ARBA" id="ARBA00007018"/>
    </source>
</evidence>
<gene>
    <name evidence="9" type="ORF">QE152_g6152</name>
</gene>
<keyword evidence="7" id="KW-0862">Zinc</keyword>
<sequence length="326" mass="37552">MEVTTNKHLNALKELRCGSRYNYLKRDQNKLISQYVFRSRLSVYAIYCSKVGTFTAKIVLISGKGMIHNDSVIQQCIEFLWKIVPWYQLKQIHWKNRKPHAKEAYVPTEIEHVANVVTHAVGVVPSLLAIHELWSRSYNGAQYISTIVYGATLVFLFSISTSFHCVFYSNKKGPLKDLLHRCDRAMIYIFIAGSYFPWLTIQQFPDNGWSSSMKWFVWLLATLGITYQQAFHEKYKSLETFFYLVMGIFPSLPIITEHYGFSGMLELKVGGLFYVIGIIFFKSDGSIPCAHAIWHVFVIIAASVHYYAILTNLYPVLPLQESLDLN</sequence>
<dbReference type="PANTHER" id="PTHR20855:SF3">
    <property type="entry name" value="LD03007P"/>
    <property type="match status" value="1"/>
</dbReference>